<keyword evidence="2" id="KW-0489">Methyltransferase</keyword>
<reference evidence="2" key="1">
    <citation type="submission" date="2020-03" db="EMBL/GenBank/DDBJ databases">
        <title>Relaxed selection underlies rapid genomic changes in the transitions from sociality to social parasitism in ants.</title>
        <authorList>
            <person name="Bi X."/>
        </authorList>
    </citation>
    <scope>NUCLEOTIDE SEQUENCE</scope>
    <source>
        <strain evidence="2">BGI-DK2014a</strain>
        <tissue evidence="2">Whole body</tissue>
    </source>
</reference>
<sequence length="241" mass="28162">MRLKSDISIFVLSRKRLKSVKWIKSYFILKMEIKEKIRYILQYYYDKGKNTPQACEKICAIYGEDTLSKKVERDKHASTMEIARELGIDHKTVLNHLHKAGSKKEARLDSSRIKNMMDRINICDTLLKRNEIESFLKRIITGDEKWITYDNRIRKRSWIKEGEKKARAIAKPGLTTKKIINRRGVVYHHDARSHAFLITRKNCESLASLQNSLNDVKLASKEACENHLKQNIIKNNGAYLV</sequence>
<dbReference type="EMBL" id="JAANIC010003518">
    <property type="protein sequence ID" value="KAG5339250.1"/>
    <property type="molecule type" value="Genomic_DNA"/>
</dbReference>
<evidence type="ECO:0000313" key="2">
    <source>
        <dbReference type="EMBL" id="KAG5339250.1"/>
    </source>
</evidence>
<dbReference type="Gene3D" id="1.10.10.1450">
    <property type="match status" value="1"/>
</dbReference>
<dbReference type="GO" id="GO:0044547">
    <property type="term" value="F:DNA topoisomerase binding"/>
    <property type="evidence" value="ECO:0007669"/>
    <property type="project" value="TreeGrafter"/>
</dbReference>
<dbReference type="GO" id="GO:0003690">
    <property type="term" value="F:double-stranded DNA binding"/>
    <property type="evidence" value="ECO:0007669"/>
    <property type="project" value="TreeGrafter"/>
</dbReference>
<dbReference type="GO" id="GO:0000793">
    <property type="term" value="C:condensed chromosome"/>
    <property type="evidence" value="ECO:0007669"/>
    <property type="project" value="TreeGrafter"/>
</dbReference>
<dbReference type="GO" id="GO:0000014">
    <property type="term" value="F:single-stranded DNA endodeoxyribonuclease activity"/>
    <property type="evidence" value="ECO:0007669"/>
    <property type="project" value="TreeGrafter"/>
</dbReference>
<dbReference type="GO" id="GO:0000729">
    <property type="term" value="P:DNA double-strand break processing"/>
    <property type="evidence" value="ECO:0007669"/>
    <property type="project" value="TreeGrafter"/>
</dbReference>
<dbReference type="Gene3D" id="3.30.420.10">
    <property type="entry name" value="Ribonuclease H-like superfamily/Ribonuclease H"/>
    <property type="match status" value="1"/>
</dbReference>
<dbReference type="GO" id="GO:0006303">
    <property type="term" value="P:double-strand break repair via nonhomologous end joining"/>
    <property type="evidence" value="ECO:0007669"/>
    <property type="project" value="TreeGrafter"/>
</dbReference>
<name>A0A836FZ90_9HYME</name>
<dbReference type="GO" id="GO:0046975">
    <property type="term" value="F:histone H3K36 methyltransferase activity"/>
    <property type="evidence" value="ECO:0007669"/>
    <property type="project" value="TreeGrafter"/>
</dbReference>
<dbReference type="AlphaFoldDB" id="A0A836FZ90"/>
<feature type="domain" description="Mos1 transposase HTH" evidence="1">
    <location>
        <begin position="34"/>
        <end position="70"/>
    </location>
</feature>
<comment type="caution">
    <text evidence="2">The sequence shown here is derived from an EMBL/GenBank/DDBJ whole genome shotgun (WGS) entry which is preliminary data.</text>
</comment>
<dbReference type="InterPro" id="IPR036397">
    <property type="entry name" value="RNaseH_sf"/>
</dbReference>
<dbReference type="PANTHER" id="PTHR46060">
    <property type="entry name" value="MARINER MOS1 TRANSPOSASE-LIKE PROTEIN"/>
    <property type="match status" value="1"/>
</dbReference>
<dbReference type="GO" id="GO:0044774">
    <property type="term" value="P:mitotic DNA integrity checkpoint signaling"/>
    <property type="evidence" value="ECO:0007669"/>
    <property type="project" value="TreeGrafter"/>
</dbReference>
<dbReference type="Proteomes" id="UP000669903">
    <property type="component" value="Unassembled WGS sequence"/>
</dbReference>
<dbReference type="GO" id="GO:0003697">
    <property type="term" value="F:single-stranded DNA binding"/>
    <property type="evidence" value="ECO:0007669"/>
    <property type="project" value="TreeGrafter"/>
</dbReference>
<keyword evidence="2" id="KW-0808">Transferase</keyword>
<gene>
    <name evidence="2" type="primary">Setmar_108</name>
    <name evidence="2" type="ORF">G6Z76_0004737</name>
</gene>
<dbReference type="InterPro" id="IPR041426">
    <property type="entry name" value="Mos1_HTH"/>
</dbReference>
<dbReference type="GO" id="GO:0005634">
    <property type="term" value="C:nucleus"/>
    <property type="evidence" value="ECO:0007669"/>
    <property type="project" value="TreeGrafter"/>
</dbReference>
<accession>A0A836FZ90</accession>
<proteinExistence type="predicted"/>
<protein>
    <submittedName>
        <fullName evidence="2">SETMR methyltransferase</fullName>
    </submittedName>
</protein>
<evidence type="ECO:0000259" key="1">
    <source>
        <dbReference type="Pfam" id="PF17906"/>
    </source>
</evidence>
<dbReference type="GO" id="GO:0042800">
    <property type="term" value="F:histone H3K4 methyltransferase activity"/>
    <property type="evidence" value="ECO:0007669"/>
    <property type="project" value="TreeGrafter"/>
</dbReference>
<dbReference type="PANTHER" id="PTHR46060:SF2">
    <property type="entry name" value="HISTONE-LYSINE N-METHYLTRANSFERASE SETMAR"/>
    <property type="match status" value="1"/>
</dbReference>
<dbReference type="GO" id="GO:0032259">
    <property type="term" value="P:methylation"/>
    <property type="evidence" value="ECO:0007669"/>
    <property type="project" value="UniProtKB-KW"/>
</dbReference>
<feature type="non-terminal residue" evidence="2">
    <location>
        <position position="241"/>
    </location>
</feature>
<keyword evidence="3" id="KW-1185">Reference proteome</keyword>
<dbReference type="GO" id="GO:0035861">
    <property type="term" value="C:site of double-strand break"/>
    <property type="evidence" value="ECO:0007669"/>
    <property type="project" value="TreeGrafter"/>
</dbReference>
<feature type="non-terminal residue" evidence="2">
    <location>
        <position position="1"/>
    </location>
</feature>
<dbReference type="Pfam" id="PF17906">
    <property type="entry name" value="HTH_48"/>
    <property type="match status" value="1"/>
</dbReference>
<dbReference type="GO" id="GO:0015074">
    <property type="term" value="P:DNA integration"/>
    <property type="evidence" value="ECO:0007669"/>
    <property type="project" value="TreeGrafter"/>
</dbReference>
<dbReference type="GO" id="GO:0031297">
    <property type="term" value="P:replication fork processing"/>
    <property type="evidence" value="ECO:0007669"/>
    <property type="project" value="TreeGrafter"/>
</dbReference>
<organism evidence="2 3">
    <name type="scientific">Acromyrmex charruanus</name>
    <dbReference type="NCBI Taxonomy" id="2715315"/>
    <lineage>
        <taxon>Eukaryota</taxon>
        <taxon>Metazoa</taxon>
        <taxon>Ecdysozoa</taxon>
        <taxon>Arthropoda</taxon>
        <taxon>Hexapoda</taxon>
        <taxon>Insecta</taxon>
        <taxon>Pterygota</taxon>
        <taxon>Neoptera</taxon>
        <taxon>Endopterygota</taxon>
        <taxon>Hymenoptera</taxon>
        <taxon>Apocrita</taxon>
        <taxon>Aculeata</taxon>
        <taxon>Formicoidea</taxon>
        <taxon>Formicidae</taxon>
        <taxon>Myrmicinae</taxon>
        <taxon>Acromyrmex</taxon>
    </lineage>
</organism>
<dbReference type="InterPro" id="IPR052709">
    <property type="entry name" value="Transposase-MT_Hybrid"/>
</dbReference>
<evidence type="ECO:0000313" key="3">
    <source>
        <dbReference type="Proteomes" id="UP000669903"/>
    </source>
</evidence>